<dbReference type="OrthoDB" id="5451115at2"/>
<evidence type="ECO:0000313" key="3">
    <source>
        <dbReference type="Proteomes" id="UP000036700"/>
    </source>
</evidence>
<dbReference type="RefSeq" id="WP_047216119.1">
    <property type="nucleotide sequence ID" value="NZ_CP011568.3"/>
</dbReference>
<keyword evidence="3" id="KW-1185">Reference proteome</keyword>
<dbReference type="EMBL" id="CP011568">
    <property type="protein sequence ID" value="AKJ70186.1"/>
    <property type="molecule type" value="Genomic_DNA"/>
</dbReference>
<reference evidence="3" key="1">
    <citation type="submission" date="2015-06" db="EMBL/GenBank/DDBJ databases">
        <authorList>
            <person name="Lim Y.L."/>
            <person name="Ee R."/>
            <person name="Yong D."/>
            <person name="How K.Y."/>
            <person name="Yin W.F."/>
            <person name="Chan K.G."/>
        </authorList>
    </citation>
    <scope>NUCLEOTIDE SEQUENCE [LARGE SCALE GENOMIC DNA]</scope>
    <source>
        <strain evidence="3">DSM 25325</strain>
    </source>
</reference>
<dbReference type="KEGG" id="ptx:ABW99_20195"/>
<dbReference type="PATRIC" id="fig|445709.3.peg.4235"/>
<dbReference type="SUPFAM" id="SSF53474">
    <property type="entry name" value="alpha/beta-Hydrolases"/>
    <property type="match status" value="1"/>
</dbReference>
<dbReference type="Proteomes" id="UP000036700">
    <property type="component" value="Chromosome"/>
</dbReference>
<dbReference type="AlphaFoldDB" id="A0A0G3EZK6"/>
<name>A0A0G3EZK6_9BURK</name>
<gene>
    <name evidence="2" type="ORF">ABW99_20195</name>
</gene>
<protein>
    <submittedName>
        <fullName evidence="2">Esterase</fullName>
    </submittedName>
</protein>
<feature type="chain" id="PRO_5002553672" evidence="1">
    <location>
        <begin position="28"/>
        <end position="289"/>
    </location>
</feature>
<organism evidence="2 3">
    <name type="scientific">Pandoraea thiooxydans</name>
    <dbReference type="NCBI Taxonomy" id="445709"/>
    <lineage>
        <taxon>Bacteria</taxon>
        <taxon>Pseudomonadati</taxon>
        <taxon>Pseudomonadota</taxon>
        <taxon>Betaproteobacteria</taxon>
        <taxon>Burkholderiales</taxon>
        <taxon>Burkholderiaceae</taxon>
        <taxon>Pandoraea</taxon>
    </lineage>
</organism>
<evidence type="ECO:0000313" key="2">
    <source>
        <dbReference type="EMBL" id="AKJ70186.1"/>
    </source>
</evidence>
<dbReference type="Gene3D" id="3.40.50.1820">
    <property type="entry name" value="alpha/beta hydrolase"/>
    <property type="match status" value="1"/>
</dbReference>
<accession>A0A0G3EZK6</accession>
<sequence length="289" mass="30994">MHLSNAAKRLTALLACLVLSGLISACASLDRNGHADALAAPAGLHRELIDSGRFTLTAFSRITRPDAPLDIYIEGDGLAWITRYQPSLDPTPRVATALALAAADPAPNVVYLARPCQFTPMAMNPRCTIPYWTSKRFSPEVVTSMNTALTQFAARVPGQRINLIGYSGGGALAVLIAARRHDVASIRTVAGNLDDAFVNRLHHVSPMPDSDNPIDFASRVAWIPQIHFSGADDTVVPPAVAQRFVAAAGRRCAKTRVVPGIGHDGDWARLWPALLRMTPACIGSAKIHR</sequence>
<proteinExistence type="predicted"/>
<dbReference type="InterPro" id="IPR029058">
    <property type="entry name" value="AB_hydrolase_fold"/>
</dbReference>
<dbReference type="STRING" id="445709.ABW99_20195"/>
<keyword evidence="1" id="KW-0732">Signal</keyword>
<evidence type="ECO:0000256" key="1">
    <source>
        <dbReference type="SAM" id="SignalP"/>
    </source>
</evidence>
<feature type="signal peptide" evidence="1">
    <location>
        <begin position="1"/>
        <end position="27"/>
    </location>
</feature>